<sequence length="97" mass="11361">MKEEFERKKAELSKEQADLSTHIQTLVITDEQIEEIEAFYTEIRDGLDEATFEEKRQILELFDVRGKLASENNEKVIYISCNLLNEPQRRSLVQTSP</sequence>
<evidence type="ECO:0000313" key="1">
    <source>
        <dbReference type="EMBL" id="GAG95347.1"/>
    </source>
</evidence>
<comment type="caution">
    <text evidence="1">The sequence shown here is derived from an EMBL/GenBank/DDBJ whole genome shotgun (WGS) entry which is preliminary data.</text>
</comment>
<accession>X1CQW0</accession>
<dbReference type="EMBL" id="BART01023669">
    <property type="protein sequence ID" value="GAG95347.1"/>
    <property type="molecule type" value="Genomic_DNA"/>
</dbReference>
<protein>
    <submittedName>
        <fullName evidence="1">Uncharacterized protein</fullName>
    </submittedName>
</protein>
<name>X1CQW0_9ZZZZ</name>
<reference evidence="1" key="1">
    <citation type="journal article" date="2014" name="Front. Microbiol.">
        <title>High frequency of phylogenetically diverse reductive dehalogenase-homologous genes in deep subseafloor sedimentary metagenomes.</title>
        <authorList>
            <person name="Kawai M."/>
            <person name="Futagami T."/>
            <person name="Toyoda A."/>
            <person name="Takaki Y."/>
            <person name="Nishi S."/>
            <person name="Hori S."/>
            <person name="Arai W."/>
            <person name="Tsubouchi T."/>
            <person name="Morono Y."/>
            <person name="Uchiyama I."/>
            <person name="Ito T."/>
            <person name="Fujiyama A."/>
            <person name="Inagaki F."/>
            <person name="Takami H."/>
        </authorList>
    </citation>
    <scope>NUCLEOTIDE SEQUENCE</scope>
    <source>
        <strain evidence="1">Expedition CK06-06</strain>
    </source>
</reference>
<organism evidence="1">
    <name type="scientific">marine sediment metagenome</name>
    <dbReference type="NCBI Taxonomy" id="412755"/>
    <lineage>
        <taxon>unclassified sequences</taxon>
        <taxon>metagenomes</taxon>
        <taxon>ecological metagenomes</taxon>
    </lineage>
</organism>
<dbReference type="AlphaFoldDB" id="X1CQW0"/>
<proteinExistence type="predicted"/>
<gene>
    <name evidence="1" type="ORF">S01H4_42998</name>
</gene>